<dbReference type="PANTHER" id="PTHR43823">
    <property type="entry name" value="SPORULATION PROTEIN YKVU"/>
    <property type="match status" value="1"/>
</dbReference>
<feature type="transmembrane region" description="Helical" evidence="10">
    <location>
        <begin position="176"/>
        <end position="198"/>
    </location>
</feature>
<comment type="subcellular location">
    <subcellularLocation>
        <location evidence="1">Cell inner membrane</location>
        <topology evidence="1">Multi-pass membrane protein</topology>
    </subcellularLocation>
</comment>
<evidence type="ECO:0000313" key="11">
    <source>
        <dbReference type="EMBL" id="PLW75556.1"/>
    </source>
</evidence>
<keyword evidence="8 10" id="KW-0472">Membrane</keyword>
<name>A0A2N5XWS4_9HYPH</name>
<dbReference type="InterPro" id="IPR048279">
    <property type="entry name" value="MdtK-like"/>
</dbReference>
<dbReference type="InterPro" id="IPR045070">
    <property type="entry name" value="MATE_MepA-like"/>
</dbReference>
<evidence type="ECO:0000256" key="4">
    <source>
        <dbReference type="ARBA" id="ARBA00022448"/>
    </source>
</evidence>
<evidence type="ECO:0000256" key="3">
    <source>
        <dbReference type="ARBA" id="ARBA00022106"/>
    </source>
</evidence>
<dbReference type="AlphaFoldDB" id="A0A2N5XWS4"/>
<dbReference type="GO" id="GO:0005886">
    <property type="term" value="C:plasma membrane"/>
    <property type="evidence" value="ECO:0007669"/>
    <property type="project" value="UniProtKB-SubCell"/>
</dbReference>
<dbReference type="EMBL" id="PKUQ01000001">
    <property type="protein sequence ID" value="PLW78963.1"/>
    <property type="molecule type" value="Genomic_DNA"/>
</dbReference>
<dbReference type="RefSeq" id="WP_101532046.1">
    <property type="nucleotide sequence ID" value="NZ_PKUQ01000001.1"/>
</dbReference>
<proteinExistence type="inferred from homology"/>
<feature type="transmembrane region" description="Helical" evidence="10">
    <location>
        <begin position="375"/>
        <end position="393"/>
    </location>
</feature>
<evidence type="ECO:0000313" key="12">
    <source>
        <dbReference type="EMBL" id="PLW78963.1"/>
    </source>
</evidence>
<accession>A0A2N5XWS4</accession>
<dbReference type="Proteomes" id="UP000234881">
    <property type="component" value="Unassembled WGS sequence"/>
</dbReference>
<dbReference type="NCBIfam" id="TIGR00797">
    <property type="entry name" value="matE"/>
    <property type="match status" value="1"/>
</dbReference>
<dbReference type="GO" id="GO:0015297">
    <property type="term" value="F:antiporter activity"/>
    <property type="evidence" value="ECO:0007669"/>
    <property type="project" value="InterPro"/>
</dbReference>
<comment type="similarity">
    <text evidence="2">Belongs to the multi antimicrobial extrusion (MATE) (TC 2.A.66.1) family. MepA subfamily.</text>
</comment>
<evidence type="ECO:0000256" key="10">
    <source>
        <dbReference type="SAM" id="Phobius"/>
    </source>
</evidence>
<feature type="transmembrane region" description="Helical" evidence="10">
    <location>
        <begin position="252"/>
        <end position="277"/>
    </location>
</feature>
<feature type="transmembrane region" description="Helical" evidence="10">
    <location>
        <begin position="289"/>
        <end position="313"/>
    </location>
</feature>
<feature type="transmembrane region" description="Helical" evidence="10">
    <location>
        <begin position="113"/>
        <end position="137"/>
    </location>
</feature>
<keyword evidence="9" id="KW-0046">Antibiotic resistance</keyword>
<keyword evidence="4" id="KW-0813">Transport</keyword>
<evidence type="ECO:0000256" key="5">
    <source>
        <dbReference type="ARBA" id="ARBA00022475"/>
    </source>
</evidence>
<dbReference type="CDD" id="cd13143">
    <property type="entry name" value="MATE_MepA_like"/>
    <property type="match status" value="1"/>
</dbReference>
<feature type="transmembrane region" description="Helical" evidence="10">
    <location>
        <begin position="333"/>
        <end position="355"/>
    </location>
</feature>
<evidence type="ECO:0000256" key="7">
    <source>
        <dbReference type="ARBA" id="ARBA00022989"/>
    </source>
</evidence>
<feature type="transmembrane region" description="Helical" evidence="10">
    <location>
        <begin position="405"/>
        <end position="426"/>
    </location>
</feature>
<keyword evidence="13" id="KW-1185">Reference proteome</keyword>
<sequence length="474" mass="50513">MSSDSSTNNSALHRTPANGFTNGPLGALFAKTALPIVFVMSMNGLLSVVDAIFLGIYVGPNALSAVTLMFPIYMLVVALSTLVAGGMSSILARHLGAGLTTDARNIFASAHGLAITLSLVLIIAFLFIGHQVTFLVAGGVEELASMGHTYLAITIFSTPMLFVLSVHSDALRNEGFAMMMAGMSLLVSLANILFNYILIAQFDMGVAGSAYGTLIAQALALTIILLFRIYGPSMLKPCHLLHSTPLANWRPILALGAPQSLNFLGMALGSTATITALQMAATPHYAQTIAAYGIVTRIMTFVFLPLLGLSFALQSITGNNYGASLWHRSDNSLRIGVTISLVYCLLAQLILTTAAAPIGRMFVDDEMVVGEVARIAPIIVTLMFSVGPLLMIATYFQAIGDAPRAAILSLSKSYLFVLPLIFVLPLQFGETGIWLAAPIADLFLITTTLILLTYTARQTQRKWGLFATPKEVQS</sequence>
<dbReference type="PANTHER" id="PTHR43823:SF3">
    <property type="entry name" value="MULTIDRUG EXPORT PROTEIN MEPA"/>
    <property type="match status" value="1"/>
</dbReference>
<gene>
    <name evidence="12" type="ORF">C0081_01630</name>
    <name evidence="11" type="ORF">C0081_19670</name>
</gene>
<dbReference type="GO" id="GO:0042910">
    <property type="term" value="F:xenobiotic transmembrane transporter activity"/>
    <property type="evidence" value="ECO:0007669"/>
    <property type="project" value="InterPro"/>
</dbReference>
<comment type="caution">
    <text evidence="12">The sequence shown here is derived from an EMBL/GenBank/DDBJ whole genome shotgun (WGS) entry which is preliminary data.</text>
</comment>
<evidence type="ECO:0000256" key="9">
    <source>
        <dbReference type="ARBA" id="ARBA00023251"/>
    </source>
</evidence>
<evidence type="ECO:0000256" key="1">
    <source>
        <dbReference type="ARBA" id="ARBA00004429"/>
    </source>
</evidence>
<evidence type="ECO:0000256" key="6">
    <source>
        <dbReference type="ARBA" id="ARBA00022692"/>
    </source>
</evidence>
<feature type="transmembrane region" description="Helical" evidence="10">
    <location>
        <begin position="70"/>
        <end position="92"/>
    </location>
</feature>
<keyword evidence="6 10" id="KW-0812">Transmembrane</keyword>
<protein>
    <recommendedName>
        <fullName evidence="3">Multidrug export protein MepA</fullName>
    </recommendedName>
</protein>
<evidence type="ECO:0000256" key="8">
    <source>
        <dbReference type="ARBA" id="ARBA00023136"/>
    </source>
</evidence>
<keyword evidence="5" id="KW-1003">Cell membrane</keyword>
<evidence type="ECO:0000313" key="13">
    <source>
        <dbReference type="Proteomes" id="UP000234881"/>
    </source>
</evidence>
<feature type="transmembrane region" description="Helical" evidence="10">
    <location>
        <begin position="432"/>
        <end position="454"/>
    </location>
</feature>
<evidence type="ECO:0000256" key="2">
    <source>
        <dbReference type="ARBA" id="ARBA00008417"/>
    </source>
</evidence>
<keyword evidence="7 10" id="KW-1133">Transmembrane helix</keyword>
<feature type="transmembrane region" description="Helical" evidence="10">
    <location>
        <begin position="143"/>
        <end position="164"/>
    </location>
</feature>
<feature type="transmembrane region" description="Helical" evidence="10">
    <location>
        <begin position="210"/>
        <end position="231"/>
    </location>
</feature>
<feature type="transmembrane region" description="Helical" evidence="10">
    <location>
        <begin position="36"/>
        <end position="58"/>
    </location>
</feature>
<dbReference type="Pfam" id="PF01554">
    <property type="entry name" value="MatE"/>
    <property type="match status" value="2"/>
</dbReference>
<dbReference type="OrthoDB" id="7805940at2"/>
<reference evidence="12 13" key="1">
    <citation type="submission" date="2018-01" db="EMBL/GenBank/DDBJ databases">
        <title>The draft genome sequence of Cohaesibacter sp. H1304.</title>
        <authorList>
            <person name="Wang N.-N."/>
            <person name="Du Z.-J."/>
        </authorList>
    </citation>
    <scope>NUCLEOTIDE SEQUENCE [LARGE SCALE GENOMIC DNA]</scope>
    <source>
        <strain evidence="12 13">H1304</strain>
    </source>
</reference>
<dbReference type="InterPro" id="IPR002528">
    <property type="entry name" value="MATE_fam"/>
</dbReference>
<dbReference type="GO" id="GO:0046677">
    <property type="term" value="P:response to antibiotic"/>
    <property type="evidence" value="ECO:0007669"/>
    <property type="project" value="UniProtKB-KW"/>
</dbReference>
<organism evidence="12 13">
    <name type="scientific">Cohaesibacter celericrescens</name>
    <dbReference type="NCBI Taxonomy" id="2067669"/>
    <lineage>
        <taxon>Bacteria</taxon>
        <taxon>Pseudomonadati</taxon>
        <taxon>Pseudomonadota</taxon>
        <taxon>Alphaproteobacteria</taxon>
        <taxon>Hyphomicrobiales</taxon>
        <taxon>Cohaesibacteraceae</taxon>
    </lineage>
</organism>
<dbReference type="PIRSF" id="PIRSF006603">
    <property type="entry name" value="DinF"/>
    <property type="match status" value="1"/>
</dbReference>
<dbReference type="InterPro" id="IPR051327">
    <property type="entry name" value="MATE_MepA_subfamily"/>
</dbReference>
<dbReference type="EMBL" id="PKUQ01000050">
    <property type="protein sequence ID" value="PLW75556.1"/>
    <property type="molecule type" value="Genomic_DNA"/>
</dbReference>